<dbReference type="Pfam" id="PF00188">
    <property type="entry name" value="CAP"/>
    <property type="match status" value="1"/>
</dbReference>
<evidence type="ECO:0000313" key="1">
    <source>
        <dbReference type="EMBL" id="EFP00527.1"/>
    </source>
</evidence>
<gene>
    <name evidence="1" type="ORF">CRE_21799</name>
</gene>
<dbReference type="Proteomes" id="UP000008281">
    <property type="component" value="Unassembled WGS sequence"/>
</dbReference>
<dbReference type="EMBL" id="DS268439">
    <property type="protein sequence ID" value="EFP00527.1"/>
    <property type="molecule type" value="Genomic_DNA"/>
</dbReference>
<dbReference type="OrthoDB" id="5906296at2759"/>
<name>E3MEJ4_CAERE</name>
<reference evidence="1" key="1">
    <citation type="submission" date="2007-07" db="EMBL/GenBank/DDBJ databases">
        <title>PCAP assembly of the Caenorhabditis remanei genome.</title>
        <authorList>
            <consortium name="The Caenorhabditis remanei Sequencing Consortium"/>
            <person name="Wilson R.K."/>
        </authorList>
    </citation>
    <scope>NUCLEOTIDE SEQUENCE [LARGE SCALE GENOMIC DNA]</scope>
    <source>
        <strain evidence="1">PB4641</strain>
    </source>
</reference>
<evidence type="ECO:0000313" key="2">
    <source>
        <dbReference type="Proteomes" id="UP000008281"/>
    </source>
</evidence>
<dbReference type="InterPro" id="IPR014044">
    <property type="entry name" value="CAP_dom"/>
</dbReference>
<dbReference type="Gene3D" id="3.40.33.10">
    <property type="entry name" value="CAP"/>
    <property type="match status" value="1"/>
</dbReference>
<dbReference type="AlphaFoldDB" id="E3MEJ4"/>
<dbReference type="HOGENOM" id="CLU_086463_4_0_1"/>
<accession>E3MEJ4</accession>
<sequence>MATILRIGIVQLVCALLVSSQVFKPQPKVPGKGPTIPIDRIGATIQDRQKFVEMINYFRLKASEIFQIANMCEVSWDADLEKKAEQQTCDMRPGPNYMVSQVQEKKDLVKNWKETEDKGKDEFLLLAFTTFLEPEQTKIGCALLQTPCPGPISDVKVSCLIGPLNSPRDSAKGAPGSKCRNGKAASGLCNVSPSLSSASLTLLLVAVMYLL</sequence>
<proteinExistence type="predicted"/>
<dbReference type="SUPFAM" id="SSF55797">
    <property type="entry name" value="PR-1-like"/>
    <property type="match status" value="1"/>
</dbReference>
<protein>
    <submittedName>
        <fullName evidence="1">Uncharacterized protein</fullName>
    </submittedName>
</protein>
<keyword evidence="2" id="KW-1185">Reference proteome</keyword>
<dbReference type="FunCoup" id="E3MEJ4">
    <property type="interactions" value="583"/>
</dbReference>
<dbReference type="InterPro" id="IPR035940">
    <property type="entry name" value="CAP_sf"/>
</dbReference>
<organism evidence="2">
    <name type="scientific">Caenorhabditis remanei</name>
    <name type="common">Caenorhabditis vulgaris</name>
    <dbReference type="NCBI Taxonomy" id="31234"/>
    <lineage>
        <taxon>Eukaryota</taxon>
        <taxon>Metazoa</taxon>
        <taxon>Ecdysozoa</taxon>
        <taxon>Nematoda</taxon>
        <taxon>Chromadorea</taxon>
        <taxon>Rhabditida</taxon>
        <taxon>Rhabditina</taxon>
        <taxon>Rhabditomorpha</taxon>
        <taxon>Rhabditoidea</taxon>
        <taxon>Rhabditidae</taxon>
        <taxon>Peloderinae</taxon>
        <taxon>Caenorhabditis</taxon>
    </lineage>
</organism>